<comment type="caution">
    <text evidence="3">The sequence shown here is derived from an EMBL/GenBank/DDBJ whole genome shotgun (WGS) entry which is preliminary data.</text>
</comment>
<feature type="compositionally biased region" description="Polar residues" evidence="1">
    <location>
        <begin position="1"/>
        <end position="15"/>
    </location>
</feature>
<proteinExistence type="predicted"/>
<dbReference type="EMBL" id="JBHTKA010000002">
    <property type="protein sequence ID" value="MFD0999635.1"/>
    <property type="molecule type" value="Genomic_DNA"/>
</dbReference>
<evidence type="ECO:0000313" key="4">
    <source>
        <dbReference type="Proteomes" id="UP001597112"/>
    </source>
</evidence>
<keyword evidence="4" id="KW-1185">Reference proteome</keyword>
<dbReference type="Gene3D" id="3.40.390.10">
    <property type="entry name" value="Collagenase (Catalytic Domain)"/>
    <property type="match status" value="1"/>
</dbReference>
<dbReference type="InterPro" id="IPR024079">
    <property type="entry name" value="MetalloPept_cat_dom_sf"/>
</dbReference>
<evidence type="ECO:0000259" key="2">
    <source>
        <dbReference type="Pfam" id="PF13699"/>
    </source>
</evidence>
<protein>
    <submittedName>
        <fullName evidence="3">DUF4157 domain-containing protein</fullName>
    </submittedName>
</protein>
<dbReference type="SUPFAM" id="SSF55486">
    <property type="entry name" value="Metalloproteases ('zincins'), catalytic domain"/>
    <property type="match status" value="1"/>
</dbReference>
<dbReference type="Pfam" id="PF13699">
    <property type="entry name" value="eCIS_core"/>
    <property type="match status" value="1"/>
</dbReference>
<organism evidence="3 4">
    <name type="scientific">Ohtaekwangia kribbensis</name>
    <dbReference type="NCBI Taxonomy" id="688913"/>
    <lineage>
        <taxon>Bacteria</taxon>
        <taxon>Pseudomonadati</taxon>
        <taxon>Bacteroidota</taxon>
        <taxon>Cytophagia</taxon>
        <taxon>Cytophagales</taxon>
        <taxon>Fulvivirgaceae</taxon>
        <taxon>Ohtaekwangia</taxon>
    </lineage>
</organism>
<accession>A0ABW3K0W4</accession>
<reference evidence="4" key="1">
    <citation type="journal article" date="2019" name="Int. J. Syst. Evol. Microbiol.">
        <title>The Global Catalogue of Microorganisms (GCM) 10K type strain sequencing project: providing services to taxonomists for standard genome sequencing and annotation.</title>
        <authorList>
            <consortium name="The Broad Institute Genomics Platform"/>
            <consortium name="The Broad Institute Genome Sequencing Center for Infectious Disease"/>
            <person name="Wu L."/>
            <person name="Ma J."/>
        </authorList>
    </citation>
    <scope>NUCLEOTIDE SEQUENCE [LARGE SCALE GENOMIC DNA]</scope>
    <source>
        <strain evidence="4">CCUG 58938</strain>
    </source>
</reference>
<feature type="domain" description="eCIS core" evidence="2">
    <location>
        <begin position="120"/>
        <end position="195"/>
    </location>
</feature>
<evidence type="ECO:0000313" key="3">
    <source>
        <dbReference type="EMBL" id="MFD0999635.1"/>
    </source>
</evidence>
<sequence length="654" mass="71476">MKNVSLSQQTQSTPAAESKPSLSMAEGDQSILVPIQCKLTVGPADDPMEAEADAMADKVMRMPENNFIQRKCSHCEEEEKAQRKPLASFIQKKETSGSGTVVSDTLGAQITSTRGNGGTLDKPVKNFMETQLGADFSGVRVHTDSQAAAFSSALNAQAFTIGNDVYFNSGKYSPESSEGKHLLAHELTHVVQQQDNVISKKPFIQRIPRDRIHDPILDDFSRETGVPRDRASQHSEEYRTWLNSKFINPIIDTTCASNTQFVIDIVNESLAWIDDIYSQLVGFAADQIFNTPGTAPSADHTRIASALQQTFHTTDELYVQLLASRFYHIGRMLREPNRVTIFCGGHKCRASGSSHVAAYVDTPYEIHLCGTGRNIATFIHEMGHAVIPNVGIRNTVTQGNGITDRAYDHERVFHHLTPEEALDNAESYGILAEALHNRTTGNLVPAQPDRTNCTNTAFVLSAFARAELWTRRGWQLIGQMSDRLRGSAPLTDLPQAELDFLNRHLPLVTSTADLRAFNSLFTNLYTSSYHSSLGSVLNCQGAASAPCSSGAVGISGAGTVTSSAVSLATQSPSGEIDFCPAWFSLSETDRIKTTFVLFLMGRPSWMHSGISMTNAFAIADFAKATLDETLPPPTTRDAVEHFFRDQPTAPVTTP</sequence>
<gene>
    <name evidence="3" type="ORF">ACFQ21_09970</name>
</gene>
<evidence type="ECO:0000256" key="1">
    <source>
        <dbReference type="SAM" id="MobiDB-lite"/>
    </source>
</evidence>
<dbReference type="InterPro" id="IPR025295">
    <property type="entry name" value="eCIS_core_dom"/>
</dbReference>
<dbReference type="RefSeq" id="WP_377578491.1">
    <property type="nucleotide sequence ID" value="NZ_JBHTKA010000002.1"/>
</dbReference>
<name>A0ABW3K0W4_9BACT</name>
<dbReference type="Proteomes" id="UP001597112">
    <property type="component" value="Unassembled WGS sequence"/>
</dbReference>
<feature type="region of interest" description="Disordered" evidence="1">
    <location>
        <begin position="1"/>
        <end position="25"/>
    </location>
</feature>